<reference evidence="11" key="3">
    <citation type="journal article" date="2018" name="Genome Biol.">
        <title>SKESA: strategic k-mer extension for scrupulous assemblies.</title>
        <authorList>
            <person name="Souvorov A."/>
            <person name="Agarwala R."/>
            <person name="Lipman D.J."/>
        </authorList>
    </citation>
    <scope>NUCLEOTIDE SEQUENCE</scope>
    <source>
        <strain evidence="11">HN1000</strain>
    </source>
</reference>
<dbReference type="EMBL" id="LK932360">
    <property type="protein sequence ID" value="CDS84119.1"/>
    <property type="molecule type" value="Genomic_DNA"/>
</dbReference>
<dbReference type="NCBIfam" id="NF006870">
    <property type="entry name" value="PRK09364.1"/>
    <property type="match status" value="1"/>
</dbReference>
<evidence type="ECO:0000313" key="8">
    <source>
        <dbReference type="EMBL" id="CDS84119.1"/>
    </source>
</evidence>
<gene>
    <name evidence="6 8" type="primary">moaC</name>
    <name evidence="10" type="ORF">BN1095_470116</name>
    <name evidence="9" type="ORF">BN1096_620052</name>
    <name evidence="8" type="ORF">BN1097_250052</name>
    <name evidence="11" type="ORF">KRM00_002522</name>
    <name evidence="13" type="ORF">SAMEA1402399_02297</name>
    <name evidence="12" type="ORF">SAMEA3375112_01315</name>
</gene>
<evidence type="ECO:0000256" key="3">
    <source>
        <dbReference type="ARBA" id="ARBA00012575"/>
    </source>
</evidence>
<dbReference type="HAMAP" id="MF_01224_B">
    <property type="entry name" value="MoaC_B"/>
    <property type="match status" value="1"/>
</dbReference>
<evidence type="ECO:0000313" key="15">
    <source>
        <dbReference type="Proteomes" id="UP000411588"/>
    </source>
</evidence>
<evidence type="ECO:0000256" key="6">
    <source>
        <dbReference type="HAMAP-Rule" id="MF_01224"/>
    </source>
</evidence>
<evidence type="ECO:0000313" key="10">
    <source>
        <dbReference type="EMBL" id="CDT42770.1"/>
    </source>
</evidence>
<reference evidence="8" key="1">
    <citation type="submission" date="2014-07" db="EMBL/GenBank/DDBJ databases">
        <authorList>
            <person name="Monot Marc"/>
        </authorList>
    </citation>
    <scope>NUCLEOTIDE SEQUENCE</scope>
    <source>
        <strain evidence="10">7032989</strain>
        <strain evidence="8">7032994</strain>
    </source>
</reference>
<evidence type="ECO:0000313" key="13">
    <source>
        <dbReference type="EMBL" id="VFD32891.1"/>
    </source>
</evidence>
<organism evidence="8">
    <name type="scientific">Clostridioides difficile</name>
    <name type="common">Peptoclostridium difficile</name>
    <dbReference type="NCBI Taxonomy" id="1496"/>
    <lineage>
        <taxon>Bacteria</taxon>
        <taxon>Bacillati</taxon>
        <taxon>Bacillota</taxon>
        <taxon>Clostridia</taxon>
        <taxon>Peptostreptococcales</taxon>
        <taxon>Peptostreptococcaceae</taxon>
        <taxon>Clostridioides</taxon>
    </lineage>
</organism>
<dbReference type="Pfam" id="PF01967">
    <property type="entry name" value="MoaC"/>
    <property type="match status" value="1"/>
</dbReference>
<dbReference type="EC" id="4.6.1.17" evidence="3 6"/>
<comment type="pathway">
    <text evidence="2 6">Cofactor biosynthesis; molybdopterin biosynthesis.</text>
</comment>
<dbReference type="PATRIC" id="fig|1496.1373.peg.2230"/>
<evidence type="ECO:0000313" key="9">
    <source>
        <dbReference type="EMBL" id="CDS87469.1"/>
    </source>
</evidence>
<dbReference type="Proteomes" id="UP000189137">
    <property type="component" value="Unassembled WGS sequence"/>
</dbReference>
<feature type="binding site" evidence="6">
    <location>
        <begin position="73"/>
        <end position="75"/>
    </location>
    <ligand>
        <name>substrate</name>
    </ligand>
</feature>
<evidence type="ECO:0000259" key="7">
    <source>
        <dbReference type="Pfam" id="PF01967"/>
    </source>
</evidence>
<dbReference type="GO" id="GO:0061799">
    <property type="term" value="F:cyclic pyranopterin monophosphate synthase activity"/>
    <property type="evidence" value="ECO:0007669"/>
    <property type="project" value="UniProtKB-UniRule"/>
</dbReference>
<evidence type="ECO:0000256" key="5">
    <source>
        <dbReference type="ARBA" id="ARBA00023239"/>
    </source>
</evidence>
<dbReference type="InterPro" id="IPR047594">
    <property type="entry name" value="MoaC_bact/euk"/>
</dbReference>
<dbReference type="AlphaFoldDB" id="A0A068ZZI1"/>
<evidence type="ECO:0000313" key="11">
    <source>
        <dbReference type="EMBL" id="HBH1543017.1"/>
    </source>
</evidence>
<dbReference type="InterPro" id="IPR002820">
    <property type="entry name" value="Mopterin_CF_biosynth-C_dom"/>
</dbReference>
<feature type="domain" description="Molybdopterin cofactor biosynthesis C (MoaC)" evidence="7">
    <location>
        <begin position="13"/>
        <end position="148"/>
    </location>
</feature>
<evidence type="ECO:0000313" key="12">
    <source>
        <dbReference type="EMBL" id="SJS14589.1"/>
    </source>
</evidence>
<dbReference type="EMBL" id="DAEPXK010000027">
    <property type="protein sequence ID" value="HBH1543017.1"/>
    <property type="molecule type" value="Genomic_DNA"/>
</dbReference>
<dbReference type="NCBIfam" id="TIGR00581">
    <property type="entry name" value="moaC"/>
    <property type="match status" value="1"/>
</dbReference>
<dbReference type="GO" id="GO:0006777">
    <property type="term" value="P:Mo-molybdopterin cofactor biosynthetic process"/>
    <property type="evidence" value="ECO:0007669"/>
    <property type="project" value="UniProtKB-UniRule"/>
</dbReference>
<reference evidence="11" key="4">
    <citation type="submission" date="2021-06" db="EMBL/GenBank/DDBJ databases">
        <authorList>
            <consortium name="NCBI Pathogen Detection Project"/>
        </authorList>
    </citation>
    <scope>NUCLEOTIDE SEQUENCE</scope>
    <source>
        <strain evidence="11">HN1000</strain>
    </source>
</reference>
<dbReference type="GeneID" id="66354127"/>
<dbReference type="Gene3D" id="3.30.70.640">
    <property type="entry name" value="Molybdopterin cofactor biosynthesis C (MoaC) domain"/>
    <property type="match status" value="1"/>
</dbReference>
<dbReference type="Proteomes" id="UP000878956">
    <property type="component" value="Unassembled WGS sequence"/>
</dbReference>
<comment type="function">
    <text evidence="6">Catalyzes the conversion of (8S)-3',8-cyclo-7,8-dihydroguanosine 5'-triphosphate to cyclic pyranopterin monophosphate (cPMP).</text>
</comment>
<dbReference type="RefSeq" id="WP_004454438.1">
    <property type="nucleotide sequence ID" value="NZ_AP031492.1"/>
</dbReference>
<dbReference type="EMBL" id="FUPS01000004">
    <property type="protein sequence ID" value="SJS14589.1"/>
    <property type="molecule type" value="Genomic_DNA"/>
</dbReference>
<comment type="subunit">
    <text evidence="6">Homohexamer; trimer of dimers.</text>
</comment>
<dbReference type="InterPro" id="IPR050105">
    <property type="entry name" value="MoCo_biosynth_MoaA/MoaC"/>
</dbReference>
<accession>A0A068ZZI1</accession>
<dbReference type="EMBL" id="LK932516">
    <property type="protein sequence ID" value="CDS87469.1"/>
    <property type="molecule type" value="Genomic_DNA"/>
</dbReference>
<feature type="binding site" evidence="6">
    <location>
        <begin position="111"/>
        <end position="112"/>
    </location>
    <ligand>
        <name>substrate</name>
    </ligand>
</feature>
<dbReference type="InterPro" id="IPR023045">
    <property type="entry name" value="MoaC"/>
</dbReference>
<comment type="catalytic activity">
    <reaction evidence="1 6">
        <text>(8S)-3',8-cyclo-7,8-dihydroguanosine 5'-triphosphate = cyclic pyranopterin phosphate + diphosphate</text>
        <dbReference type="Rhea" id="RHEA:49580"/>
        <dbReference type="ChEBI" id="CHEBI:33019"/>
        <dbReference type="ChEBI" id="CHEBI:59648"/>
        <dbReference type="ChEBI" id="CHEBI:131766"/>
        <dbReference type="EC" id="4.6.1.17"/>
    </reaction>
</comment>
<protein>
    <recommendedName>
        <fullName evidence="3 6">Cyclic pyranopterin monophosphate synthase</fullName>
        <ecNumber evidence="3 6">4.6.1.17</ecNumber>
    </recommendedName>
    <alternativeName>
        <fullName evidence="6">Molybdenum cofactor biosynthesis protein C</fullName>
    </alternativeName>
</protein>
<dbReference type="KEGG" id="pdf:CD630DERM_17140"/>
<comment type="similarity">
    <text evidence="6">Belongs to the MoaC family.</text>
</comment>
<evidence type="ECO:0000313" key="14">
    <source>
        <dbReference type="Proteomes" id="UP000189137"/>
    </source>
</evidence>
<dbReference type="InterPro" id="IPR036522">
    <property type="entry name" value="MoaC_sf"/>
</dbReference>
<sequence>MLTHINEKGYAKMVDISEKDDTKRTAVATATITLSKEALEKVKNGQIKKGDVLSVAQVAGIMGAKNTSSNIPMCHQIKLVGCDLEFDVDDSMSAIKIYATCKSLGKTGVEMEALNACSLAALTIYDMCKAVDKKMVISNIHLVEKTGGKSGDFKFE</sequence>
<feature type="active site" evidence="6">
    <location>
        <position position="126"/>
    </location>
</feature>
<dbReference type="CDD" id="cd01420">
    <property type="entry name" value="MoaC_PE"/>
    <property type="match status" value="1"/>
</dbReference>
<dbReference type="EMBL" id="LK933149">
    <property type="protein sequence ID" value="CDT42770.1"/>
    <property type="molecule type" value="Genomic_DNA"/>
</dbReference>
<evidence type="ECO:0000256" key="4">
    <source>
        <dbReference type="ARBA" id="ARBA00023150"/>
    </source>
</evidence>
<keyword evidence="4 6" id="KW-0501">Molybdenum cofactor biosynthesis</keyword>
<reference evidence="12 14" key="2">
    <citation type="submission" date="2017-02" db="EMBL/GenBank/DDBJ databases">
        <authorList>
            <consortium name="Pathogen Informatics"/>
        </authorList>
    </citation>
    <scope>NUCLEOTIDE SEQUENCE [LARGE SCALE GENOMIC DNA]</scope>
    <source>
        <strain evidence="13">Clo34</strain>
        <strain evidence="15">clo34</strain>
        <strain evidence="12 14">VRECD0157</strain>
    </source>
</reference>
<dbReference type="UniPathway" id="UPA00344"/>
<keyword evidence="5 6" id="KW-0456">Lyase</keyword>
<dbReference type="EMBL" id="CAADAN010000008">
    <property type="protein sequence ID" value="VFD32891.1"/>
    <property type="molecule type" value="Genomic_DNA"/>
</dbReference>
<name>A0A068ZZI1_CLODI</name>
<proteinExistence type="inferred from homology"/>
<dbReference type="PANTHER" id="PTHR22960">
    <property type="entry name" value="MOLYBDOPTERIN COFACTOR SYNTHESIS PROTEIN A"/>
    <property type="match status" value="1"/>
</dbReference>
<dbReference type="SUPFAM" id="SSF55040">
    <property type="entry name" value="Molybdenum cofactor biosynthesis protein C, MoaC"/>
    <property type="match status" value="1"/>
</dbReference>
<evidence type="ECO:0000256" key="1">
    <source>
        <dbReference type="ARBA" id="ARBA00001637"/>
    </source>
</evidence>
<dbReference type="Proteomes" id="UP000411588">
    <property type="component" value="Unassembled WGS sequence"/>
</dbReference>
<evidence type="ECO:0000256" key="2">
    <source>
        <dbReference type="ARBA" id="ARBA00005046"/>
    </source>
</evidence>